<evidence type="ECO:0000313" key="3">
    <source>
        <dbReference type="EMBL" id="CEK76497.1"/>
    </source>
</evidence>
<feature type="compositionally biased region" description="Polar residues" evidence="1">
    <location>
        <begin position="18"/>
        <end position="32"/>
    </location>
</feature>
<dbReference type="PANTHER" id="PTHR23098">
    <property type="entry name" value="AGAP001331-PA-RELATED"/>
    <property type="match status" value="1"/>
</dbReference>
<evidence type="ECO:0000259" key="2">
    <source>
        <dbReference type="PROSITE" id="PS50090"/>
    </source>
</evidence>
<dbReference type="AlphaFoldDB" id="A0A0B7A788"/>
<protein>
    <recommendedName>
        <fullName evidence="2">Myb-like domain-containing protein</fullName>
    </recommendedName>
</protein>
<dbReference type="EMBL" id="HACG01029632">
    <property type="protein sequence ID" value="CEK76497.1"/>
    <property type="molecule type" value="Transcribed_RNA"/>
</dbReference>
<evidence type="ECO:0000256" key="1">
    <source>
        <dbReference type="SAM" id="MobiDB-lite"/>
    </source>
</evidence>
<name>A0A0B7A788_9EUPU</name>
<dbReference type="GO" id="GO:0005634">
    <property type="term" value="C:nucleus"/>
    <property type="evidence" value="ECO:0007669"/>
    <property type="project" value="TreeGrafter"/>
</dbReference>
<feature type="region of interest" description="Disordered" evidence="1">
    <location>
        <begin position="1"/>
        <end position="50"/>
    </location>
</feature>
<dbReference type="InterPro" id="IPR001005">
    <property type="entry name" value="SANT/Myb"/>
</dbReference>
<accession>A0A0B7A788</accession>
<dbReference type="PROSITE" id="PS50090">
    <property type="entry name" value="MYB_LIKE"/>
    <property type="match status" value="1"/>
</dbReference>
<organism evidence="3">
    <name type="scientific">Arion vulgaris</name>
    <dbReference type="NCBI Taxonomy" id="1028688"/>
    <lineage>
        <taxon>Eukaryota</taxon>
        <taxon>Metazoa</taxon>
        <taxon>Spiralia</taxon>
        <taxon>Lophotrochozoa</taxon>
        <taxon>Mollusca</taxon>
        <taxon>Gastropoda</taxon>
        <taxon>Heterobranchia</taxon>
        <taxon>Euthyneura</taxon>
        <taxon>Panpulmonata</taxon>
        <taxon>Eupulmonata</taxon>
        <taxon>Stylommatophora</taxon>
        <taxon>Helicina</taxon>
        <taxon>Arionoidea</taxon>
        <taxon>Arionidae</taxon>
        <taxon>Arion</taxon>
    </lineage>
</organism>
<dbReference type="PANTHER" id="PTHR23098:SF16">
    <property type="entry name" value="REGULATORY PROTEIN ZESTE"/>
    <property type="match status" value="1"/>
</dbReference>
<feature type="domain" description="Myb-like" evidence="2">
    <location>
        <begin position="45"/>
        <end position="114"/>
    </location>
</feature>
<dbReference type="InterPro" id="IPR028002">
    <property type="entry name" value="Myb_DNA-bind_5"/>
</dbReference>
<dbReference type="Pfam" id="PF13873">
    <property type="entry name" value="Myb_DNA-bind_5"/>
    <property type="match status" value="1"/>
</dbReference>
<proteinExistence type="predicted"/>
<sequence>MEGYSGQISRHEKHQQGDESTGSSVWHSSQKPSQDHIRSGSANMYRRTRKPNYSHEETIVLLEQIEIHRHILFGKATNHQRTELWNFIADAVNALPHSAGRTIEELKHRWKDISHRARLSARNIAQAKANNEQIAITPSMYFDIIMRILGEDVSEGSDFGMLSFNDSQNSSSRFIEDGHMSPGKFEVDIKPDINVINRYLGGE</sequence>
<gene>
    <name evidence="3" type="primary">ORF100209</name>
</gene>
<reference evidence="3" key="1">
    <citation type="submission" date="2014-12" db="EMBL/GenBank/DDBJ databases">
        <title>Insight into the proteome of Arion vulgaris.</title>
        <authorList>
            <person name="Aradska J."/>
            <person name="Bulat T."/>
            <person name="Smidak R."/>
            <person name="Sarate P."/>
            <person name="Gangsoo J."/>
            <person name="Sialana F."/>
            <person name="Bilban M."/>
            <person name="Lubec G."/>
        </authorList>
    </citation>
    <scope>NUCLEOTIDE SEQUENCE</scope>
    <source>
        <tissue evidence="3">Skin</tissue>
    </source>
</reference>